<organism evidence="2 3">
    <name type="scientific">Candidatus Saccharicenans subterraneus</name>
    <dbReference type="NCBI Taxonomy" id="2508984"/>
    <lineage>
        <taxon>Bacteria</taxon>
        <taxon>Candidatus Aminicenantota</taxon>
        <taxon>Candidatus Aminicenantia</taxon>
        <taxon>Candidatus Aminicenantales</taxon>
        <taxon>Candidatus Saccharicenantaceae</taxon>
        <taxon>Candidatus Saccharicenans</taxon>
    </lineage>
</organism>
<keyword evidence="1" id="KW-0472">Membrane</keyword>
<accession>A0A3E2BJI2</accession>
<dbReference type="EMBL" id="QUAH01000017">
    <property type="protein sequence ID" value="RFT14895.1"/>
    <property type="molecule type" value="Genomic_DNA"/>
</dbReference>
<evidence type="ECO:0000313" key="2">
    <source>
        <dbReference type="EMBL" id="RFT14895.1"/>
    </source>
</evidence>
<name>A0A3E2BJI2_9BACT</name>
<keyword evidence="1" id="KW-1133">Transmembrane helix</keyword>
<sequence length="208" mass="23743">MKTGKNPERFRIRKPVSLQPAPFKKSLTIRFSSLPGYTLLLLLIAIFVMSLGLLVAVPVLETQLRREKEEELIFRGKQYVEAIRLYQQKKPGAYPSSLEDLVKEKCLRRVYRDPMSENGKWNLLLLPSSAEAGRGTVRAGETQSADRLLVVAEDNLKKIRNPQIVGVVSSSDKKSIKIYQDEEYYNKWLFYHGQAAGKKPQLIYQTGN</sequence>
<proteinExistence type="predicted"/>
<dbReference type="AlphaFoldDB" id="A0A3E2BJI2"/>
<protein>
    <submittedName>
        <fullName evidence="2">Type II secretion system protein GspG</fullName>
    </submittedName>
</protein>
<feature type="transmembrane region" description="Helical" evidence="1">
    <location>
        <begin position="37"/>
        <end position="60"/>
    </location>
</feature>
<evidence type="ECO:0000313" key="3">
    <source>
        <dbReference type="Proteomes" id="UP000257323"/>
    </source>
</evidence>
<keyword evidence="1" id="KW-0812">Transmembrane</keyword>
<dbReference type="Proteomes" id="UP000257323">
    <property type="component" value="Unassembled WGS sequence"/>
</dbReference>
<reference evidence="2 3" key="1">
    <citation type="submission" date="2018-08" db="EMBL/GenBank/DDBJ databases">
        <title>Genome analysis of the thermophilic bacterium of the candidate phylum Aminicenantes from deep subsurface aquifer revealed its physiology and ecological role.</title>
        <authorList>
            <person name="Kadnikov V.V."/>
            <person name="Mardanov A.V."/>
            <person name="Beletsky A.V."/>
            <person name="Karnachuk O.V."/>
            <person name="Ravin N.V."/>
        </authorList>
    </citation>
    <scope>NUCLEOTIDE SEQUENCE [LARGE SCALE GENOMIC DNA]</scope>
    <source>
        <strain evidence="2">BY38</strain>
    </source>
</reference>
<comment type="caution">
    <text evidence="2">The sequence shown here is derived from an EMBL/GenBank/DDBJ whole genome shotgun (WGS) entry which is preliminary data.</text>
</comment>
<evidence type="ECO:0000256" key="1">
    <source>
        <dbReference type="SAM" id="Phobius"/>
    </source>
</evidence>
<gene>
    <name evidence="2" type="ORF">OP8BY_1493</name>
</gene>